<dbReference type="InterPro" id="IPR036388">
    <property type="entry name" value="WH-like_DNA-bd_sf"/>
</dbReference>
<sequence length="232" mass="24918">MSDVGPPRILVVDDEPQIHRFLGPALEAAGYAPLRALTMAEGLRLAAERAPALVLLDLGLPDGDGKLAIPRLRGFTDAPVIVLSARDAEAEKVAALDAGADDYVEKPFALAELLARLRAALRRAGAASRQPVDSVVRVGPLEVDFGRRTARVEGAEPLKLTPREWDLLAALVRSGEGRVVTQRQLLLAVWGPAHLEDAQYLRVYVGQLRQKLGAAATLIRTEPGVGYRFGAE</sequence>
<evidence type="ECO:0000259" key="5">
    <source>
        <dbReference type="PROSITE" id="PS51755"/>
    </source>
</evidence>
<feature type="modified residue" description="4-aspartylphosphate" evidence="2">
    <location>
        <position position="57"/>
    </location>
</feature>
<dbReference type="PANTHER" id="PTHR48111">
    <property type="entry name" value="REGULATOR OF RPOS"/>
    <property type="match status" value="1"/>
</dbReference>
<feature type="domain" description="OmpR/PhoB-type" evidence="5">
    <location>
        <begin position="133"/>
        <end position="231"/>
    </location>
</feature>
<dbReference type="GO" id="GO:0006355">
    <property type="term" value="P:regulation of DNA-templated transcription"/>
    <property type="evidence" value="ECO:0007669"/>
    <property type="project" value="InterPro"/>
</dbReference>
<dbReference type="Proteomes" id="UP000475385">
    <property type="component" value="Unassembled WGS sequence"/>
</dbReference>
<dbReference type="EMBL" id="JAAIKB010000006">
    <property type="protein sequence ID" value="NGM21598.1"/>
    <property type="molecule type" value="Genomic_DNA"/>
</dbReference>
<dbReference type="SMART" id="SM00448">
    <property type="entry name" value="REC"/>
    <property type="match status" value="1"/>
</dbReference>
<proteinExistence type="predicted"/>
<dbReference type="Pfam" id="PF00072">
    <property type="entry name" value="Response_reg"/>
    <property type="match status" value="1"/>
</dbReference>
<dbReference type="PROSITE" id="PS51755">
    <property type="entry name" value="OMPR_PHOB"/>
    <property type="match status" value="1"/>
</dbReference>
<dbReference type="SUPFAM" id="SSF46894">
    <property type="entry name" value="C-terminal effector domain of the bipartite response regulators"/>
    <property type="match status" value="1"/>
</dbReference>
<dbReference type="SUPFAM" id="SSF52172">
    <property type="entry name" value="CheY-like"/>
    <property type="match status" value="1"/>
</dbReference>
<dbReference type="GO" id="GO:0005829">
    <property type="term" value="C:cytosol"/>
    <property type="evidence" value="ECO:0007669"/>
    <property type="project" value="TreeGrafter"/>
</dbReference>
<evidence type="ECO:0000256" key="2">
    <source>
        <dbReference type="PROSITE-ProRule" id="PRU00169"/>
    </source>
</evidence>
<reference evidence="6 7" key="1">
    <citation type="submission" date="2020-03" db="EMBL/GenBank/DDBJ databases">
        <title>Roseomonas stagni sp. nov., isolated from pond water in Japan.</title>
        <authorList>
            <person name="Furuhata K."/>
            <person name="Miyamoto H."/>
            <person name="Goto K."/>
        </authorList>
    </citation>
    <scope>NUCLEOTIDE SEQUENCE [LARGE SCALE GENOMIC DNA]</scope>
    <source>
        <strain evidence="6 7">PeD5</strain>
    </source>
</reference>
<name>A0A6M1LMM7_9PROT</name>
<evidence type="ECO:0000256" key="3">
    <source>
        <dbReference type="PROSITE-ProRule" id="PRU01091"/>
    </source>
</evidence>
<accession>A0A6M1LMM7</accession>
<feature type="domain" description="Response regulatory" evidence="4">
    <location>
        <begin position="8"/>
        <end position="121"/>
    </location>
</feature>
<dbReference type="SMART" id="SM00862">
    <property type="entry name" value="Trans_reg_C"/>
    <property type="match status" value="1"/>
</dbReference>
<dbReference type="GO" id="GO:0000156">
    <property type="term" value="F:phosphorelay response regulator activity"/>
    <property type="evidence" value="ECO:0007669"/>
    <property type="project" value="TreeGrafter"/>
</dbReference>
<keyword evidence="7" id="KW-1185">Reference proteome</keyword>
<evidence type="ECO:0000256" key="1">
    <source>
        <dbReference type="ARBA" id="ARBA00023125"/>
    </source>
</evidence>
<gene>
    <name evidence="6" type="ORF">G3576_16360</name>
</gene>
<protein>
    <submittedName>
        <fullName evidence="6">Response regulator</fullName>
    </submittedName>
</protein>
<dbReference type="InterPro" id="IPR016032">
    <property type="entry name" value="Sig_transdc_resp-reg_C-effctor"/>
</dbReference>
<dbReference type="InterPro" id="IPR001789">
    <property type="entry name" value="Sig_transdc_resp-reg_receiver"/>
</dbReference>
<dbReference type="InterPro" id="IPR039420">
    <property type="entry name" value="WalR-like"/>
</dbReference>
<evidence type="ECO:0000313" key="7">
    <source>
        <dbReference type="Proteomes" id="UP000475385"/>
    </source>
</evidence>
<evidence type="ECO:0000259" key="4">
    <source>
        <dbReference type="PROSITE" id="PS50110"/>
    </source>
</evidence>
<dbReference type="Pfam" id="PF00486">
    <property type="entry name" value="Trans_reg_C"/>
    <property type="match status" value="1"/>
</dbReference>
<dbReference type="AlphaFoldDB" id="A0A6M1LMM7"/>
<keyword evidence="1 3" id="KW-0238">DNA-binding</keyword>
<dbReference type="InterPro" id="IPR011006">
    <property type="entry name" value="CheY-like_superfamily"/>
</dbReference>
<dbReference type="Gene3D" id="3.40.50.2300">
    <property type="match status" value="1"/>
</dbReference>
<dbReference type="GO" id="GO:0000976">
    <property type="term" value="F:transcription cis-regulatory region binding"/>
    <property type="evidence" value="ECO:0007669"/>
    <property type="project" value="TreeGrafter"/>
</dbReference>
<evidence type="ECO:0000313" key="6">
    <source>
        <dbReference type="EMBL" id="NGM21598.1"/>
    </source>
</evidence>
<comment type="caution">
    <text evidence="6">The sequence shown here is derived from an EMBL/GenBank/DDBJ whole genome shotgun (WGS) entry which is preliminary data.</text>
</comment>
<dbReference type="Gene3D" id="1.10.10.10">
    <property type="entry name" value="Winged helix-like DNA-binding domain superfamily/Winged helix DNA-binding domain"/>
    <property type="match status" value="1"/>
</dbReference>
<dbReference type="InterPro" id="IPR001867">
    <property type="entry name" value="OmpR/PhoB-type_DNA-bd"/>
</dbReference>
<keyword evidence="2" id="KW-0597">Phosphoprotein</keyword>
<dbReference type="PANTHER" id="PTHR48111:SF50">
    <property type="entry name" value="KDP OPERON TRANSCRIPTIONAL REGULATORY PROTEIN KDPE"/>
    <property type="match status" value="1"/>
</dbReference>
<dbReference type="GO" id="GO:0032993">
    <property type="term" value="C:protein-DNA complex"/>
    <property type="evidence" value="ECO:0007669"/>
    <property type="project" value="TreeGrafter"/>
</dbReference>
<dbReference type="RefSeq" id="WP_164695503.1">
    <property type="nucleotide sequence ID" value="NZ_JAAIKB010000006.1"/>
</dbReference>
<dbReference type="CDD" id="cd00383">
    <property type="entry name" value="trans_reg_C"/>
    <property type="match status" value="1"/>
</dbReference>
<dbReference type="PROSITE" id="PS50110">
    <property type="entry name" value="RESPONSE_REGULATORY"/>
    <property type="match status" value="1"/>
</dbReference>
<dbReference type="Gene3D" id="6.10.250.690">
    <property type="match status" value="1"/>
</dbReference>
<organism evidence="6 7">
    <name type="scientific">Falsiroseomonas algicola</name>
    <dbReference type="NCBI Taxonomy" id="2716930"/>
    <lineage>
        <taxon>Bacteria</taxon>
        <taxon>Pseudomonadati</taxon>
        <taxon>Pseudomonadota</taxon>
        <taxon>Alphaproteobacteria</taxon>
        <taxon>Acetobacterales</taxon>
        <taxon>Roseomonadaceae</taxon>
        <taxon>Falsiroseomonas</taxon>
    </lineage>
</organism>
<feature type="DNA-binding region" description="OmpR/PhoB-type" evidence="3">
    <location>
        <begin position="133"/>
        <end position="231"/>
    </location>
</feature>